<accession>A0A4R8ZH46</accession>
<reference evidence="2 3" key="1">
    <citation type="submission" date="2019-03" db="EMBL/GenBank/DDBJ databases">
        <title>Genomics of glacier-inhabiting Cryobacterium strains.</title>
        <authorList>
            <person name="Liu Q."/>
            <person name="Xin Y.-H."/>
        </authorList>
    </citation>
    <scope>NUCLEOTIDE SEQUENCE [LARGE SCALE GENOMIC DNA]</scope>
    <source>
        <strain evidence="2 3">TMT1-1</strain>
    </source>
</reference>
<dbReference type="AlphaFoldDB" id="A0A4R8ZH46"/>
<keyword evidence="3" id="KW-1185">Reference proteome</keyword>
<feature type="signal peptide" evidence="1">
    <location>
        <begin position="1"/>
        <end position="25"/>
    </location>
</feature>
<organism evidence="2 3">
    <name type="scientific">Cryobacterium lyxosi</name>
    <dbReference type="NCBI Taxonomy" id="1259228"/>
    <lineage>
        <taxon>Bacteria</taxon>
        <taxon>Bacillati</taxon>
        <taxon>Actinomycetota</taxon>
        <taxon>Actinomycetes</taxon>
        <taxon>Micrococcales</taxon>
        <taxon>Microbacteriaceae</taxon>
        <taxon>Cryobacterium</taxon>
    </lineage>
</organism>
<name>A0A4R8ZH46_9MICO</name>
<gene>
    <name evidence="2" type="ORF">E3T27_05235</name>
</gene>
<evidence type="ECO:0008006" key="4">
    <source>
        <dbReference type="Google" id="ProtNLM"/>
    </source>
</evidence>
<protein>
    <recommendedName>
        <fullName evidence="4">Secreted protein</fullName>
    </recommendedName>
</protein>
<evidence type="ECO:0000313" key="2">
    <source>
        <dbReference type="EMBL" id="TFD27200.1"/>
    </source>
</evidence>
<evidence type="ECO:0000313" key="3">
    <source>
        <dbReference type="Proteomes" id="UP000298424"/>
    </source>
</evidence>
<comment type="caution">
    <text evidence="2">The sequence shown here is derived from an EMBL/GenBank/DDBJ whole genome shotgun (WGS) entry which is preliminary data.</text>
</comment>
<evidence type="ECO:0000256" key="1">
    <source>
        <dbReference type="SAM" id="SignalP"/>
    </source>
</evidence>
<dbReference type="EMBL" id="SOGT01000006">
    <property type="protein sequence ID" value="TFD27200.1"/>
    <property type="molecule type" value="Genomic_DNA"/>
</dbReference>
<dbReference type="PROSITE" id="PS51257">
    <property type="entry name" value="PROKAR_LIPOPROTEIN"/>
    <property type="match status" value="1"/>
</dbReference>
<sequence length="154" mass="15163">MTTSRPTRRVVLALVVAAAGLPLLAGCSVGESVRDSVNGAVNGAVQDATGGDVSLGGQLPADWPTEIPVLDGEVLFATGGLGESGVGAWVVTVSTTSTAPLDDARAQLLAAGFTEVVAGVDAEVVTMANATYGVVVAGNSDGVLYTVTPVPVLG</sequence>
<proteinExistence type="predicted"/>
<dbReference type="RefSeq" id="WP_134571829.1">
    <property type="nucleotide sequence ID" value="NZ_SOGT01000006.1"/>
</dbReference>
<feature type="chain" id="PRO_5039547619" description="Secreted protein" evidence="1">
    <location>
        <begin position="26"/>
        <end position="154"/>
    </location>
</feature>
<dbReference type="Proteomes" id="UP000298424">
    <property type="component" value="Unassembled WGS sequence"/>
</dbReference>
<dbReference type="OrthoDB" id="5123533at2"/>
<keyword evidence="1" id="KW-0732">Signal</keyword>